<dbReference type="PANTHER" id="PTHR43181">
    <property type="entry name" value="2-C-METHYL-D-ERYTHRITOL 2,4-CYCLODIPHOSPHATE SYNTHASE, CHLOROPLASTIC"/>
    <property type="match status" value="1"/>
</dbReference>
<dbReference type="STRING" id="235205.BAZSYMB_SCAFFOLD00069_3"/>
<dbReference type="AlphaFoldDB" id="A0A1H6LEM1"/>
<comment type="catalytic activity">
    <reaction evidence="1 10">
        <text>4-CDP-2-C-methyl-D-erythritol 2-phosphate = 2-C-methyl-D-erythritol 2,4-cyclic diphosphate + CMP</text>
        <dbReference type="Rhea" id="RHEA:23864"/>
        <dbReference type="ChEBI" id="CHEBI:57919"/>
        <dbReference type="ChEBI" id="CHEBI:58483"/>
        <dbReference type="ChEBI" id="CHEBI:60377"/>
        <dbReference type="EC" id="4.6.1.12"/>
    </reaction>
</comment>
<dbReference type="GO" id="GO:0008685">
    <property type="term" value="F:2-C-methyl-D-erythritol 2,4-cyclodiphosphate synthase activity"/>
    <property type="evidence" value="ECO:0007669"/>
    <property type="project" value="UniProtKB-EC"/>
</dbReference>
<comment type="pathway">
    <text evidence="3">Isoprenoid biosynthesis; isopentenyl diphosphate biosynthesis via DXP pathway; isopentenyl diphosphate from 1-deoxy-D-xylulose 5-phosphate: step 4/6.</text>
</comment>
<dbReference type="PANTHER" id="PTHR43181:SF1">
    <property type="entry name" value="2-C-METHYL-D-ERYTHRITOL 2,4-CYCLODIPHOSPHATE SYNTHASE, CHLOROPLASTIC"/>
    <property type="match status" value="1"/>
</dbReference>
<evidence type="ECO:0000256" key="7">
    <source>
        <dbReference type="ARBA" id="ARBA00022723"/>
    </source>
</evidence>
<comment type="similarity">
    <text evidence="4 10">Belongs to the IspF family.</text>
</comment>
<evidence type="ECO:0000313" key="14">
    <source>
        <dbReference type="Proteomes" id="UP000198559"/>
    </source>
</evidence>
<evidence type="ECO:0000256" key="9">
    <source>
        <dbReference type="ARBA" id="ARBA00023239"/>
    </source>
</evidence>
<sequence length="157" mass="16652">MKIKTGIGQDSHAFDSENNKPLVLGGIEFHHPQGLKGNSDADVILHSITNALSSVTGQNILGTKADELCQQGITDSTEYLKLALKDLGSWQIEHIAIAVECLVPKITPKMQALKSNIANLTNIEISDIGITATTGEGLSAFGKGKGIQVFTIITVSK</sequence>
<dbReference type="GO" id="GO:0046872">
    <property type="term" value="F:metal ion binding"/>
    <property type="evidence" value="ECO:0007669"/>
    <property type="project" value="UniProtKB-KW"/>
</dbReference>
<evidence type="ECO:0000256" key="2">
    <source>
        <dbReference type="ARBA" id="ARBA00001968"/>
    </source>
</evidence>
<evidence type="ECO:0000256" key="8">
    <source>
        <dbReference type="ARBA" id="ARBA00023229"/>
    </source>
</evidence>
<protein>
    <recommendedName>
        <fullName evidence="6 10">2-C-methyl-D-erythritol 2,4-cyclodiphosphate synthase</fullName>
        <ecNumber evidence="6 10">4.6.1.12</ecNumber>
    </recommendedName>
</protein>
<keyword evidence="9 10" id="KW-0456">Lyase</keyword>
<evidence type="ECO:0000313" key="12">
    <source>
        <dbReference type="EMBL" id="SEH84496.1"/>
    </source>
</evidence>
<comment type="cofactor">
    <cofactor evidence="2">
        <name>a divalent metal cation</name>
        <dbReference type="ChEBI" id="CHEBI:60240"/>
    </cofactor>
</comment>
<organism evidence="12 14">
    <name type="scientific">Bathymodiolus azoricus thioautotrophic gill symbiont</name>
    <dbReference type="NCBI Taxonomy" id="235205"/>
    <lineage>
        <taxon>Bacteria</taxon>
        <taxon>Pseudomonadati</taxon>
        <taxon>Pseudomonadota</taxon>
        <taxon>Gammaproteobacteria</taxon>
        <taxon>sulfur-oxidizing symbionts</taxon>
    </lineage>
</organism>
<dbReference type="InterPro" id="IPR020555">
    <property type="entry name" value="MECDP_synthase_CS"/>
</dbReference>
<comment type="subunit">
    <text evidence="5">Homotrimer.</text>
</comment>
<reference evidence="14 15" key="1">
    <citation type="submission" date="2016-06" db="EMBL/GenBank/DDBJ databases">
        <authorList>
            <person name="Petersen J."/>
            <person name="Sayavedra L."/>
        </authorList>
    </citation>
    <scope>NUCLEOTIDE SEQUENCE [LARGE SCALE GENOMIC DNA]</scope>
    <source>
        <strain evidence="15">BazSymA</strain>
        <strain evidence="14">BazSymB</strain>
    </source>
</reference>
<evidence type="ECO:0000313" key="15">
    <source>
        <dbReference type="Proteomes" id="UP000198988"/>
    </source>
</evidence>
<name>A0A1H6LEM1_9GAMM</name>
<evidence type="ECO:0000256" key="5">
    <source>
        <dbReference type="ARBA" id="ARBA00011233"/>
    </source>
</evidence>
<keyword evidence="8 10" id="KW-0414">Isoprene biosynthesis</keyword>
<dbReference type="InterPro" id="IPR003526">
    <property type="entry name" value="MECDP_synthase"/>
</dbReference>
<evidence type="ECO:0000256" key="1">
    <source>
        <dbReference type="ARBA" id="ARBA00000200"/>
    </source>
</evidence>
<dbReference type="GO" id="GO:0019288">
    <property type="term" value="P:isopentenyl diphosphate biosynthetic process, methylerythritol 4-phosphate pathway"/>
    <property type="evidence" value="ECO:0007669"/>
    <property type="project" value="UniProtKB-UniPathway"/>
</dbReference>
<dbReference type="PROSITE" id="PS01350">
    <property type="entry name" value="ISPF"/>
    <property type="match status" value="1"/>
</dbReference>
<feature type="domain" description="2-C-methyl-D-erythritol 2,4-cyclodiphosphate synthase" evidence="11">
    <location>
        <begin position="3"/>
        <end position="155"/>
    </location>
</feature>
<dbReference type="Proteomes" id="UP000198559">
    <property type="component" value="Unassembled WGS sequence"/>
</dbReference>
<dbReference type="CDD" id="cd00554">
    <property type="entry name" value="MECDP_synthase"/>
    <property type="match status" value="1"/>
</dbReference>
<keyword evidence="7" id="KW-0479">Metal-binding</keyword>
<dbReference type="GO" id="GO:0016114">
    <property type="term" value="P:terpenoid biosynthetic process"/>
    <property type="evidence" value="ECO:0007669"/>
    <property type="project" value="InterPro"/>
</dbReference>
<dbReference type="Pfam" id="PF02542">
    <property type="entry name" value="YgbB"/>
    <property type="match status" value="1"/>
</dbReference>
<dbReference type="EC" id="4.6.1.12" evidence="6 10"/>
<dbReference type="EMBL" id="CDSC02000285">
    <property type="protein sequence ID" value="SEH87796.1"/>
    <property type="molecule type" value="Genomic_DNA"/>
</dbReference>
<dbReference type="EMBL" id="CVUD02000168">
    <property type="protein sequence ID" value="SEH84496.1"/>
    <property type="molecule type" value="Genomic_DNA"/>
</dbReference>
<dbReference type="OrthoDB" id="9804336at2"/>
<evidence type="ECO:0000256" key="6">
    <source>
        <dbReference type="ARBA" id="ARBA00012579"/>
    </source>
</evidence>
<evidence type="ECO:0000256" key="4">
    <source>
        <dbReference type="ARBA" id="ARBA00008480"/>
    </source>
</evidence>
<dbReference type="Gene3D" id="3.30.1330.50">
    <property type="entry name" value="2-C-methyl-D-erythritol 2,4-cyclodiphosphate synthase"/>
    <property type="match status" value="1"/>
</dbReference>
<evidence type="ECO:0000256" key="3">
    <source>
        <dbReference type="ARBA" id="ARBA00004709"/>
    </source>
</evidence>
<evidence type="ECO:0000313" key="13">
    <source>
        <dbReference type="EMBL" id="SEH87796.1"/>
    </source>
</evidence>
<evidence type="ECO:0000259" key="11">
    <source>
        <dbReference type="Pfam" id="PF02542"/>
    </source>
</evidence>
<dbReference type="Proteomes" id="UP000198988">
    <property type="component" value="Unassembled WGS sequence"/>
</dbReference>
<gene>
    <name evidence="13" type="ORF">BAZSYMA_ACONTIG00152_9</name>
    <name evidence="12" type="ORF">BAZSYMB_SCAFFOLD00069_3</name>
</gene>
<dbReference type="InterPro" id="IPR036571">
    <property type="entry name" value="MECDP_synthase_sf"/>
</dbReference>
<dbReference type="NCBIfam" id="TIGR00151">
    <property type="entry name" value="ispF"/>
    <property type="match status" value="1"/>
</dbReference>
<proteinExistence type="inferred from homology"/>
<dbReference type="RefSeq" id="WP_090716524.1">
    <property type="nucleotide sequence ID" value="NZ_CAESAP020000136.1"/>
</dbReference>
<accession>A0A1H6LEM1</accession>
<reference evidence="12" key="2">
    <citation type="submission" date="2016-06" db="EMBL/GenBank/DDBJ databases">
        <authorList>
            <person name="Olsen C.W."/>
            <person name="Carey S."/>
            <person name="Hinshaw L."/>
            <person name="Karasin A.I."/>
        </authorList>
    </citation>
    <scope>NUCLEOTIDE SEQUENCE [LARGE SCALE GENOMIC DNA]</scope>
    <source>
        <strain evidence="13">BazSymA</strain>
        <strain evidence="12">BazSymB</strain>
    </source>
</reference>
<evidence type="ECO:0000256" key="10">
    <source>
        <dbReference type="RuleBase" id="RU004395"/>
    </source>
</evidence>
<dbReference type="SUPFAM" id="SSF69765">
    <property type="entry name" value="IpsF-like"/>
    <property type="match status" value="1"/>
</dbReference>
<dbReference type="UniPathway" id="UPA00056">
    <property type="reaction ID" value="UER00095"/>
</dbReference>